<keyword evidence="2" id="KW-1185">Reference proteome</keyword>
<evidence type="ECO:0000313" key="2">
    <source>
        <dbReference type="Proteomes" id="UP001562425"/>
    </source>
</evidence>
<sequence length="82" mass="9496">GELVKGNVYTITTTCEAVDYFRSSATVKMHVVKEYLSSQIDTFLIATFSPYDAMISHYWSVFLESELVSFWMLYHFPPKVID</sequence>
<name>A0ABD1DBR2_CULPP</name>
<reference evidence="1 2" key="1">
    <citation type="submission" date="2024-05" db="EMBL/GenBank/DDBJ databases">
        <title>Culex pipiens pipiens assembly and annotation.</title>
        <authorList>
            <person name="Alout H."/>
            <person name="Durand T."/>
        </authorList>
    </citation>
    <scope>NUCLEOTIDE SEQUENCE [LARGE SCALE GENOMIC DNA]</scope>
    <source>
        <strain evidence="1">HA-2024</strain>
        <tissue evidence="1">Whole body</tissue>
    </source>
</reference>
<evidence type="ECO:0000313" key="1">
    <source>
        <dbReference type="EMBL" id="KAL1397103.1"/>
    </source>
</evidence>
<organism evidence="1 2">
    <name type="scientific">Culex pipiens pipiens</name>
    <name type="common">Northern house mosquito</name>
    <dbReference type="NCBI Taxonomy" id="38569"/>
    <lineage>
        <taxon>Eukaryota</taxon>
        <taxon>Metazoa</taxon>
        <taxon>Ecdysozoa</taxon>
        <taxon>Arthropoda</taxon>
        <taxon>Hexapoda</taxon>
        <taxon>Insecta</taxon>
        <taxon>Pterygota</taxon>
        <taxon>Neoptera</taxon>
        <taxon>Endopterygota</taxon>
        <taxon>Diptera</taxon>
        <taxon>Nematocera</taxon>
        <taxon>Culicoidea</taxon>
        <taxon>Culicidae</taxon>
        <taxon>Culicinae</taxon>
        <taxon>Culicini</taxon>
        <taxon>Culex</taxon>
        <taxon>Culex</taxon>
    </lineage>
</organism>
<feature type="non-terminal residue" evidence="1">
    <location>
        <position position="1"/>
    </location>
</feature>
<dbReference type="EMBL" id="JBEHCU010006447">
    <property type="protein sequence ID" value="KAL1397103.1"/>
    <property type="molecule type" value="Genomic_DNA"/>
</dbReference>
<accession>A0ABD1DBR2</accession>
<gene>
    <name evidence="1" type="ORF">pipiens_010006</name>
</gene>
<dbReference type="Proteomes" id="UP001562425">
    <property type="component" value="Unassembled WGS sequence"/>
</dbReference>
<protein>
    <submittedName>
        <fullName evidence="1">Uncharacterized protein</fullName>
    </submittedName>
</protein>
<proteinExistence type="predicted"/>
<comment type="caution">
    <text evidence="1">The sequence shown here is derived from an EMBL/GenBank/DDBJ whole genome shotgun (WGS) entry which is preliminary data.</text>
</comment>
<dbReference type="AlphaFoldDB" id="A0ABD1DBR2"/>